<dbReference type="InterPro" id="IPR049892">
    <property type="entry name" value="AA9"/>
</dbReference>
<dbReference type="Proteomes" id="UP001369815">
    <property type="component" value="Unassembled WGS sequence"/>
</dbReference>
<keyword evidence="3" id="KW-0964">Secreted</keyword>
<comment type="cofactor">
    <cofactor evidence="1">
        <name>Cu(2+)</name>
        <dbReference type="ChEBI" id="CHEBI:29036"/>
    </cofactor>
</comment>
<feature type="domain" description="Auxiliary Activity family 9 catalytic" evidence="17">
    <location>
        <begin position="21"/>
        <end position="150"/>
    </location>
</feature>
<evidence type="ECO:0000256" key="14">
    <source>
        <dbReference type="ARBA" id="ARBA00045077"/>
    </source>
</evidence>
<comment type="caution">
    <text evidence="18">The sequence shown here is derived from an EMBL/GenBank/DDBJ whole genome shotgun (WGS) entry which is preliminary data.</text>
</comment>
<keyword evidence="19" id="KW-1185">Reference proteome</keyword>
<evidence type="ECO:0000256" key="12">
    <source>
        <dbReference type="ARBA" id="ARBA00023326"/>
    </source>
</evidence>
<sequence>MKSALPLGFVASLLANGALGHYAFTRIRVNGTVTGHWQYVRNLTTGYEYSPDGQHTQWAPYYDVYDENIRCGRGAAIAHPGIETATVIAGENVSFVIGASYEGENRTIYHEGVGQAYLSYVEDGKKLEDYRGDGDWFKIDEIPPLNQTRWPLLGLREVCSVRLFSSMGLLSGSPCLLVFLEDLLM</sequence>
<dbReference type="EMBL" id="JBANMG010000005">
    <property type="protein sequence ID" value="KAK6953164.1"/>
    <property type="molecule type" value="Genomic_DNA"/>
</dbReference>
<feature type="signal peptide" evidence="16">
    <location>
        <begin position="1"/>
        <end position="20"/>
    </location>
</feature>
<evidence type="ECO:0000256" key="11">
    <source>
        <dbReference type="ARBA" id="ARBA00023277"/>
    </source>
</evidence>
<keyword evidence="5 16" id="KW-0732">Signal</keyword>
<evidence type="ECO:0000256" key="3">
    <source>
        <dbReference type="ARBA" id="ARBA00022525"/>
    </source>
</evidence>
<dbReference type="PANTHER" id="PTHR33353">
    <property type="entry name" value="PUTATIVE (AFU_ORTHOLOGUE AFUA_1G12560)-RELATED"/>
    <property type="match status" value="1"/>
</dbReference>
<gene>
    <name evidence="18" type="ORF">Daesc_005464</name>
</gene>
<keyword evidence="10" id="KW-1015">Disulfide bond</keyword>
<evidence type="ECO:0000256" key="15">
    <source>
        <dbReference type="ARBA" id="ARBA00047174"/>
    </source>
</evidence>
<protein>
    <recommendedName>
        <fullName evidence="15">lytic cellulose monooxygenase (C4-dehydrogenating)</fullName>
        <ecNumber evidence="15">1.14.99.56</ecNumber>
    </recommendedName>
</protein>
<evidence type="ECO:0000256" key="1">
    <source>
        <dbReference type="ARBA" id="ARBA00001973"/>
    </source>
</evidence>
<dbReference type="PANTHER" id="PTHR33353:SF10">
    <property type="entry name" value="ENDO-BETA-1,4-GLUCANASE D"/>
    <property type="match status" value="1"/>
</dbReference>
<comment type="subcellular location">
    <subcellularLocation>
        <location evidence="2">Secreted</location>
    </subcellularLocation>
</comment>
<evidence type="ECO:0000256" key="4">
    <source>
        <dbReference type="ARBA" id="ARBA00022723"/>
    </source>
</evidence>
<dbReference type="InterPro" id="IPR005103">
    <property type="entry name" value="AA9_LPMO"/>
</dbReference>
<keyword evidence="11" id="KW-0119">Carbohydrate metabolism</keyword>
<evidence type="ECO:0000256" key="13">
    <source>
        <dbReference type="ARBA" id="ARBA00044502"/>
    </source>
</evidence>
<evidence type="ECO:0000256" key="6">
    <source>
        <dbReference type="ARBA" id="ARBA00023001"/>
    </source>
</evidence>
<evidence type="ECO:0000256" key="9">
    <source>
        <dbReference type="ARBA" id="ARBA00023033"/>
    </source>
</evidence>
<dbReference type="EC" id="1.14.99.56" evidence="15"/>
<keyword evidence="9" id="KW-0503">Monooxygenase</keyword>
<dbReference type="GO" id="GO:0004497">
    <property type="term" value="F:monooxygenase activity"/>
    <property type="evidence" value="ECO:0007669"/>
    <property type="project" value="UniProtKB-KW"/>
</dbReference>
<proteinExistence type="inferred from homology"/>
<dbReference type="Pfam" id="PF03443">
    <property type="entry name" value="AA9"/>
    <property type="match status" value="1"/>
</dbReference>
<accession>A0AAX6ML03</accession>
<comment type="similarity">
    <text evidence="13">Belongs to the polysaccharide monooxygenase AA9 family.</text>
</comment>
<dbReference type="GO" id="GO:0030245">
    <property type="term" value="P:cellulose catabolic process"/>
    <property type="evidence" value="ECO:0007669"/>
    <property type="project" value="UniProtKB-KW"/>
</dbReference>
<dbReference type="GO" id="GO:0005576">
    <property type="term" value="C:extracellular region"/>
    <property type="evidence" value="ECO:0007669"/>
    <property type="project" value="UniProtKB-SubCell"/>
</dbReference>
<keyword evidence="6" id="KW-0136">Cellulose degradation</keyword>
<dbReference type="GO" id="GO:0046872">
    <property type="term" value="F:metal ion binding"/>
    <property type="evidence" value="ECO:0007669"/>
    <property type="project" value="UniProtKB-KW"/>
</dbReference>
<evidence type="ECO:0000256" key="2">
    <source>
        <dbReference type="ARBA" id="ARBA00004613"/>
    </source>
</evidence>
<evidence type="ECO:0000256" key="16">
    <source>
        <dbReference type="SAM" id="SignalP"/>
    </source>
</evidence>
<evidence type="ECO:0000256" key="7">
    <source>
        <dbReference type="ARBA" id="ARBA00023002"/>
    </source>
</evidence>
<keyword evidence="12" id="KW-0624">Polysaccharide degradation</keyword>
<evidence type="ECO:0000256" key="5">
    <source>
        <dbReference type="ARBA" id="ARBA00022729"/>
    </source>
</evidence>
<comment type="catalytic activity">
    <reaction evidence="14">
        <text>[(1-&gt;4)-beta-D-glucosyl]n+m + reduced acceptor + O2 = 4-dehydro-beta-D-glucosyl-[(1-&gt;4)-beta-D-glucosyl]n-1 + [(1-&gt;4)-beta-D-glucosyl]m + acceptor + H2O.</text>
        <dbReference type="EC" id="1.14.99.56"/>
    </reaction>
</comment>
<evidence type="ECO:0000259" key="17">
    <source>
        <dbReference type="Pfam" id="PF03443"/>
    </source>
</evidence>
<reference evidence="18 19" key="1">
    <citation type="journal article" date="2024" name="Front Chem Biol">
        <title>Unveiling the potential of Daldinia eschscholtzii MFLUCC 19-0629 through bioactivity and bioinformatics studies for enhanced sustainable agriculture production.</title>
        <authorList>
            <person name="Brooks S."/>
            <person name="Weaver J.A."/>
            <person name="Klomchit A."/>
            <person name="Alharthi S.A."/>
            <person name="Onlamun T."/>
            <person name="Nurani R."/>
            <person name="Vong T.K."/>
            <person name="Alberti F."/>
            <person name="Greco C."/>
        </authorList>
    </citation>
    <scope>NUCLEOTIDE SEQUENCE [LARGE SCALE GENOMIC DNA]</scope>
    <source>
        <strain evidence="18">MFLUCC 19-0629</strain>
    </source>
</reference>
<keyword evidence="8" id="KW-0186">Copper</keyword>
<evidence type="ECO:0000256" key="8">
    <source>
        <dbReference type="ARBA" id="ARBA00023008"/>
    </source>
</evidence>
<dbReference type="AlphaFoldDB" id="A0AAX6ML03"/>
<organism evidence="18 19">
    <name type="scientific">Daldinia eschscholtzii</name>
    <dbReference type="NCBI Taxonomy" id="292717"/>
    <lineage>
        <taxon>Eukaryota</taxon>
        <taxon>Fungi</taxon>
        <taxon>Dikarya</taxon>
        <taxon>Ascomycota</taxon>
        <taxon>Pezizomycotina</taxon>
        <taxon>Sordariomycetes</taxon>
        <taxon>Xylariomycetidae</taxon>
        <taxon>Xylariales</taxon>
        <taxon>Hypoxylaceae</taxon>
        <taxon>Daldinia</taxon>
    </lineage>
</organism>
<name>A0AAX6ML03_9PEZI</name>
<keyword evidence="7" id="KW-0560">Oxidoreductase</keyword>
<evidence type="ECO:0000256" key="10">
    <source>
        <dbReference type="ARBA" id="ARBA00023157"/>
    </source>
</evidence>
<evidence type="ECO:0000313" key="18">
    <source>
        <dbReference type="EMBL" id="KAK6953164.1"/>
    </source>
</evidence>
<dbReference type="Gene3D" id="2.70.50.70">
    <property type="match status" value="1"/>
</dbReference>
<evidence type="ECO:0000313" key="19">
    <source>
        <dbReference type="Proteomes" id="UP001369815"/>
    </source>
</evidence>
<feature type="chain" id="PRO_5043735778" description="lytic cellulose monooxygenase (C4-dehydrogenating)" evidence="16">
    <location>
        <begin position="21"/>
        <end position="185"/>
    </location>
</feature>
<keyword evidence="4" id="KW-0479">Metal-binding</keyword>